<name>A0ABY7FVC9_MYAAR</name>
<dbReference type="NCBIfam" id="TIGR00322">
    <property type="entry name" value="diphth2_R"/>
    <property type="match status" value="1"/>
</dbReference>
<evidence type="ECO:0000256" key="2">
    <source>
        <dbReference type="ARBA" id="ARBA00005156"/>
    </source>
</evidence>
<protein>
    <recommendedName>
        <fullName evidence="4 8">2-(3-amino-3-carboxypropyl)histidine synthase subunit 2</fullName>
    </recommendedName>
</protein>
<evidence type="ECO:0000256" key="7">
    <source>
        <dbReference type="ARBA" id="ARBA00023014"/>
    </source>
</evidence>
<accession>A0ABY7FVC9</accession>
<dbReference type="SFLD" id="SFLDS00032">
    <property type="entry name" value="Radical_SAM_3-amino-3-carboxyp"/>
    <property type="match status" value="1"/>
</dbReference>
<dbReference type="PANTHER" id="PTHR10762">
    <property type="entry name" value="DIPHTHAMIDE BIOSYNTHESIS PROTEIN"/>
    <property type="match status" value="1"/>
</dbReference>
<evidence type="ECO:0000256" key="8">
    <source>
        <dbReference type="RuleBase" id="RU364133"/>
    </source>
</evidence>
<dbReference type="Pfam" id="PF01866">
    <property type="entry name" value="Diphthamide_syn"/>
    <property type="match status" value="1"/>
</dbReference>
<organism evidence="9 10">
    <name type="scientific">Mya arenaria</name>
    <name type="common">Soft-shell clam</name>
    <dbReference type="NCBI Taxonomy" id="6604"/>
    <lineage>
        <taxon>Eukaryota</taxon>
        <taxon>Metazoa</taxon>
        <taxon>Spiralia</taxon>
        <taxon>Lophotrochozoa</taxon>
        <taxon>Mollusca</taxon>
        <taxon>Bivalvia</taxon>
        <taxon>Autobranchia</taxon>
        <taxon>Heteroconchia</taxon>
        <taxon>Euheterodonta</taxon>
        <taxon>Imparidentia</taxon>
        <taxon>Neoheterodontei</taxon>
        <taxon>Myida</taxon>
        <taxon>Myoidea</taxon>
        <taxon>Myidae</taxon>
        <taxon>Mya</taxon>
    </lineage>
</organism>
<dbReference type="PANTHER" id="PTHR10762:SF2">
    <property type="entry name" value="2-(3-AMINO-3-CARBOXYPROPYL)HISTIDINE SYNTHASE SUBUNIT 2"/>
    <property type="match status" value="1"/>
</dbReference>
<dbReference type="InterPro" id="IPR042263">
    <property type="entry name" value="DPH1/DPH2_1"/>
</dbReference>
<comment type="pathway">
    <text evidence="2 8">Protein modification; peptidyl-diphthamide biosynthesis.</text>
</comment>
<proteinExistence type="inferred from homology"/>
<dbReference type="SFLD" id="SFLDF00408">
    <property type="entry name" value="Diphthamide_biosynthesis_famil"/>
    <property type="match status" value="1"/>
</dbReference>
<dbReference type="InterPro" id="IPR042265">
    <property type="entry name" value="DPH1/DPH2_3"/>
</dbReference>
<evidence type="ECO:0000256" key="1">
    <source>
        <dbReference type="ARBA" id="ARBA00001966"/>
    </source>
</evidence>
<dbReference type="Gene3D" id="3.40.50.11860">
    <property type="entry name" value="Diphthamide synthesis DPH1/DPH2 domain 3"/>
    <property type="match status" value="1"/>
</dbReference>
<dbReference type="EMBL" id="CP111024">
    <property type="protein sequence ID" value="WAR24696.1"/>
    <property type="molecule type" value="Genomic_DNA"/>
</dbReference>
<evidence type="ECO:0000256" key="5">
    <source>
        <dbReference type="ARBA" id="ARBA00022723"/>
    </source>
</evidence>
<evidence type="ECO:0000256" key="6">
    <source>
        <dbReference type="ARBA" id="ARBA00023004"/>
    </source>
</evidence>
<evidence type="ECO:0000256" key="4">
    <source>
        <dbReference type="ARBA" id="ARBA00021914"/>
    </source>
</evidence>
<evidence type="ECO:0000313" key="10">
    <source>
        <dbReference type="Proteomes" id="UP001164746"/>
    </source>
</evidence>
<reference evidence="9" key="1">
    <citation type="submission" date="2022-11" db="EMBL/GenBank/DDBJ databases">
        <title>Centuries of genome instability and evolution in soft-shell clam transmissible cancer (bioRxiv).</title>
        <authorList>
            <person name="Hart S.F.M."/>
            <person name="Yonemitsu M.A."/>
            <person name="Giersch R.M."/>
            <person name="Beal B.F."/>
            <person name="Arriagada G."/>
            <person name="Davis B.W."/>
            <person name="Ostrander E.A."/>
            <person name="Goff S.P."/>
            <person name="Metzger M.J."/>
        </authorList>
    </citation>
    <scope>NUCLEOTIDE SEQUENCE</scope>
    <source>
        <strain evidence="9">MELC-2E11</strain>
        <tissue evidence="9">Siphon/mantle</tissue>
    </source>
</reference>
<gene>
    <name evidence="9" type="ORF">MAR_038365</name>
</gene>
<keyword evidence="10" id="KW-1185">Reference proteome</keyword>
<dbReference type="NCBIfam" id="TIGR00272">
    <property type="entry name" value="DPH2"/>
    <property type="match status" value="1"/>
</dbReference>
<dbReference type="Gene3D" id="3.40.50.11840">
    <property type="entry name" value="Diphthamide synthesis DPH1/DPH2 domain 1"/>
    <property type="match status" value="1"/>
</dbReference>
<keyword evidence="7 8" id="KW-0411">Iron-sulfur</keyword>
<evidence type="ECO:0000256" key="3">
    <source>
        <dbReference type="ARBA" id="ARBA00006179"/>
    </source>
</evidence>
<comment type="similarity">
    <text evidence="3 8">Belongs to the DPH1/DPH2 family. DPH2 subfamily.</text>
</comment>
<dbReference type="SFLD" id="SFLDG01121">
    <property type="entry name" value="Diphthamide_biosynthesis"/>
    <property type="match status" value="1"/>
</dbReference>
<evidence type="ECO:0000313" key="9">
    <source>
        <dbReference type="EMBL" id="WAR24696.1"/>
    </source>
</evidence>
<sequence>MEGTSAFYTDSDTVLRKTLNKPSSQTPQDQISVVYELERTLHWVQENGFKRVALQFSDELMGDAVAVSTSLEKSVTAGCSVFILGDTSYGSCCVDEVAAQHFNADCLVHYGRSCLSQPSTMPVMFVYGRLPLDVNNCVNEFRLLYPETGARVIVMYETVYQYACDEIMNCLSQTYTNLVLSNLGPSDSEVNANVKTVYKCGRSVFLPDDATLDDYSVFFIGVESLTFTNILYNFPGCQFYSYNPMTKTGRKESVNVNKMLMKRYYLVEKAKDAKIVGILVGTLGVSNYLEILDRLKVLIKKAGKKSYVFIVGKINVAKLANFMEIDMFVLIACAENSLLDSSEFYRPVVTPYEMELACNTERKWTGEYPTDFHQLLEGGNHFKPIPDTLVTDDTDISLVTGRLRFTGLGDVEAGTAVMVRDDSLTVATQAESAGEYLGMRSWQGLEQKLGETPVTKAVEGQRGIAMGYSTEPSILE</sequence>
<dbReference type="InterPro" id="IPR016435">
    <property type="entry name" value="DPH1/DPH2"/>
</dbReference>
<keyword evidence="6 8" id="KW-0408">Iron</keyword>
<comment type="function">
    <text evidence="8">Required for the first step of diphthamide biosynthesis, a post-translational modification of histidine which occurs in elongation factor 2. DPH1 and DPH2 transfer a 3-amino-3-carboxypropyl (ACP) group from S-adenosyl-L-methionine (SAM) to a histidine residue, the reaction is assisted by a reduction system comprising DPH3 and a NADH-dependent reductase. Facilitates the reduction of the catalytic iron-sulfur cluster found in the DPH1 subunit.</text>
</comment>
<keyword evidence="5 8" id="KW-0479">Metal-binding</keyword>
<comment type="cofactor">
    <cofactor evidence="1">
        <name>[4Fe-4S] cluster</name>
        <dbReference type="ChEBI" id="CHEBI:49883"/>
    </cofactor>
</comment>
<dbReference type="InterPro" id="IPR010014">
    <property type="entry name" value="DHP2"/>
</dbReference>
<dbReference type="Proteomes" id="UP001164746">
    <property type="component" value="Chromosome 13"/>
</dbReference>